<dbReference type="Gene3D" id="3.30.1490.340">
    <property type="match status" value="1"/>
</dbReference>
<proteinExistence type="predicted"/>
<gene>
    <name evidence="2" type="ORF">ENS06_00695</name>
</gene>
<dbReference type="EMBL" id="DSTK01000005">
    <property type="protein sequence ID" value="HFK95823.1"/>
    <property type="molecule type" value="Genomic_DNA"/>
</dbReference>
<sequence length="109" mass="12285">MTLAPAKSCIPLHRSMLENVVDVIHRPGHLSFDEARRMADREAAKRATHPMLLAWYDHARGVFSPNVECCESTRPAWLVYAQSRGADVTIAVNGLDYVFLYRSTDPDDL</sequence>
<evidence type="ECO:0000259" key="1">
    <source>
        <dbReference type="Pfam" id="PF18505"/>
    </source>
</evidence>
<name>A0A831ZZK3_9BACT</name>
<dbReference type="Pfam" id="PF18505">
    <property type="entry name" value="DUF5619"/>
    <property type="match status" value="1"/>
</dbReference>
<organism evidence="2">
    <name type="scientific">Desulfacinum infernum</name>
    <dbReference type="NCBI Taxonomy" id="35837"/>
    <lineage>
        <taxon>Bacteria</taxon>
        <taxon>Pseudomonadati</taxon>
        <taxon>Thermodesulfobacteriota</taxon>
        <taxon>Syntrophobacteria</taxon>
        <taxon>Syntrophobacterales</taxon>
        <taxon>Syntrophobacteraceae</taxon>
        <taxon>Desulfacinum</taxon>
    </lineage>
</organism>
<reference evidence="2" key="1">
    <citation type="journal article" date="2020" name="mSystems">
        <title>Genome- and Community-Level Interaction Insights into Carbon Utilization and Element Cycling Functions of Hydrothermarchaeota in Hydrothermal Sediment.</title>
        <authorList>
            <person name="Zhou Z."/>
            <person name="Liu Y."/>
            <person name="Xu W."/>
            <person name="Pan J."/>
            <person name="Luo Z.H."/>
            <person name="Li M."/>
        </authorList>
    </citation>
    <scope>NUCLEOTIDE SEQUENCE [LARGE SCALE GENOMIC DNA]</scope>
    <source>
        <strain evidence="2">SpSt-456</strain>
    </source>
</reference>
<accession>A0A831ZZK3</accession>
<feature type="domain" description="DUF5619" evidence="1">
    <location>
        <begin position="21"/>
        <end position="101"/>
    </location>
</feature>
<dbReference type="AlphaFoldDB" id="A0A831ZZK3"/>
<protein>
    <recommendedName>
        <fullName evidence="1">DUF5619 domain-containing protein</fullName>
    </recommendedName>
</protein>
<evidence type="ECO:0000313" key="2">
    <source>
        <dbReference type="EMBL" id="HFK95823.1"/>
    </source>
</evidence>
<comment type="caution">
    <text evidence="2">The sequence shown here is derived from an EMBL/GenBank/DDBJ whole genome shotgun (WGS) entry which is preliminary data.</text>
</comment>
<dbReference type="InterPro" id="IPR041145">
    <property type="entry name" value="DUF5619"/>
</dbReference>